<reference evidence="7" key="1">
    <citation type="submission" date="2021-03" db="EMBL/GenBank/DDBJ databases">
        <title>Revisited historic fungal species revealed as producer of novel bioactive compounds through whole genome sequencing and comparative genomics.</title>
        <authorList>
            <person name="Vignolle G.A."/>
            <person name="Hochenegger N."/>
            <person name="Mach R.L."/>
            <person name="Mach-Aigner A.R."/>
            <person name="Javad Rahimi M."/>
            <person name="Salim K.A."/>
            <person name="Chan C.M."/>
            <person name="Lim L.B.L."/>
            <person name="Cai F."/>
            <person name="Druzhinina I.S."/>
            <person name="U'Ren J.M."/>
            <person name="Derntl C."/>
        </authorList>
    </citation>
    <scope>NUCLEOTIDE SEQUENCE</scope>
    <source>
        <strain evidence="7">TUCIM 5799</strain>
    </source>
</reference>
<dbReference type="InterPro" id="IPR057027">
    <property type="entry name" value="TPR_mt"/>
</dbReference>
<evidence type="ECO:0000313" key="8">
    <source>
        <dbReference type="Proteomes" id="UP000829685"/>
    </source>
</evidence>
<dbReference type="Gene3D" id="1.25.40.10">
    <property type="entry name" value="Tetratricopeptide repeat domain"/>
    <property type="match status" value="2"/>
</dbReference>
<dbReference type="Pfam" id="PF23276">
    <property type="entry name" value="TPR_24"/>
    <property type="match status" value="1"/>
</dbReference>
<dbReference type="InterPro" id="IPR011990">
    <property type="entry name" value="TPR-like_helical_dom_sf"/>
</dbReference>
<evidence type="ECO:0000313" key="7">
    <source>
        <dbReference type="EMBL" id="KAI1881202.1"/>
    </source>
</evidence>
<protein>
    <recommendedName>
        <fullName evidence="6">Pentatricopeptide repeat-containing protein-mitochondrial domain-containing protein</fullName>
    </recommendedName>
</protein>
<gene>
    <name evidence="7" type="ORF">JX265_000028</name>
</gene>
<accession>A0A9P9WY42</accession>
<evidence type="ECO:0000256" key="3">
    <source>
        <dbReference type="ARBA" id="ARBA00044493"/>
    </source>
</evidence>
<dbReference type="EMBL" id="JAFIMR010000001">
    <property type="protein sequence ID" value="KAI1881202.1"/>
    <property type="molecule type" value="Genomic_DNA"/>
</dbReference>
<comment type="caution">
    <text evidence="7">The sequence shown here is derived from an EMBL/GenBank/DDBJ whole genome shotgun (WGS) entry which is preliminary data.</text>
</comment>
<name>A0A9P9WY42_9PEZI</name>
<comment type="subunit">
    <text evidence="4">Binds to mitochondrial small subunit 15S rRNA.</text>
</comment>
<evidence type="ECO:0000259" key="6">
    <source>
        <dbReference type="Pfam" id="PF23276"/>
    </source>
</evidence>
<dbReference type="PANTHER" id="PTHR47936:SF1">
    <property type="entry name" value="PENTATRICOPEPTIDE REPEAT-CONTAINING PROTEIN GUN1, CHLOROPLASTIC"/>
    <property type="match status" value="1"/>
</dbReference>
<keyword evidence="8" id="KW-1185">Reference proteome</keyword>
<evidence type="ECO:0000256" key="4">
    <source>
        <dbReference type="ARBA" id="ARBA00044511"/>
    </source>
</evidence>
<dbReference type="Proteomes" id="UP000829685">
    <property type="component" value="Unassembled WGS sequence"/>
</dbReference>
<dbReference type="PROSITE" id="PS51375">
    <property type="entry name" value="PPR"/>
    <property type="match status" value="1"/>
</dbReference>
<keyword evidence="2" id="KW-0677">Repeat</keyword>
<proteinExistence type="inferred from homology"/>
<dbReference type="PANTHER" id="PTHR47936">
    <property type="entry name" value="PPR_LONG DOMAIN-CONTAINING PROTEIN"/>
    <property type="match status" value="1"/>
</dbReference>
<feature type="domain" description="Pentatricopeptide repeat-containing protein-mitochondrial" evidence="6">
    <location>
        <begin position="352"/>
        <end position="482"/>
    </location>
</feature>
<feature type="repeat" description="PPR" evidence="5">
    <location>
        <begin position="172"/>
        <end position="208"/>
    </location>
</feature>
<evidence type="ECO:0000256" key="1">
    <source>
        <dbReference type="ARBA" id="ARBA00006192"/>
    </source>
</evidence>
<organism evidence="7 8">
    <name type="scientific">Neoarthrinium moseri</name>
    <dbReference type="NCBI Taxonomy" id="1658444"/>
    <lineage>
        <taxon>Eukaryota</taxon>
        <taxon>Fungi</taxon>
        <taxon>Dikarya</taxon>
        <taxon>Ascomycota</taxon>
        <taxon>Pezizomycotina</taxon>
        <taxon>Sordariomycetes</taxon>
        <taxon>Xylariomycetidae</taxon>
        <taxon>Amphisphaeriales</taxon>
        <taxon>Apiosporaceae</taxon>
        <taxon>Neoarthrinium</taxon>
    </lineage>
</organism>
<sequence length="647" mass="73815">MPGERIVFDGLWRCLCPSVDADALSRALRAPLASRNRPSAVHQARAVVKSPSLRARAYRAAVPRSYDLRGPLSSEELEGAEKEPHRRQRQRYASFKEYAEINYHRSLFRLWRRNSHLPLPMLRRGSLDESLDTVPTEKIVDTLREVTNLENQYHTICDMVHYLVTKRLMKPDVFLYTCLINANVDRRYGSASAVAKIFKEMESEGISPTSATFHVALNVLAVHPDYVLRNKVLNDMKAAWIEPTFRGIASIAGGLLRDGQFELALDRLEYFHQHDMQYPRWVNDAFIYILGERGFHEESLTIMQHTMNSRKGSRALSMWYFLLDVYSRDAFYEGVSYIWNRMVVPGIIVPSDGMAINVLNTAARHGDAQMASYIIKTLSARGRKLGLHHFEPLLEIQARGNELRKAFLTLCLMKKAGLQPDLSSTRPIFVQLRQSPEHTDEAVAMLRDLSNDYDIPIAAFNTVLEAILARRGFKAGLDFYRAVRHVCSETPDVSTFGLLFNRCSVPRSMRFLIAEMEVFSVKPNEAIYNQIILISTLSENYEPAFRYLEAMRSCETDGQPNNWWIDKGTALALLRRCILAEDNRAQALFTECKRRGMHNIESDVQTLIREVERKRQQKLSSKAGDSITNVVLLGAETHEKAPELSVA</sequence>
<comment type="similarity">
    <text evidence="1">Belongs to the CCM1 family.</text>
</comment>
<dbReference type="InterPro" id="IPR002885">
    <property type="entry name" value="PPR_rpt"/>
</dbReference>
<comment type="function">
    <text evidence="3">Regulates mitochondrial small subunit maturation by controlling 15S rRNA 5'-end processing. Localizes to the 5' precursor of the 15S rRNA in a position that is subsequently occupied by mS47 in the mature yeast mtSSU. Uses structure and sequence-specific RNA recognition, binding to a single-stranded region of the precursor and specifically recognizing bases -6 to -1. The exchange of Ccm1 for mS47 is coupled to the irreversible removal of precursor rRNA that is accompanied by conformational changes of the mitoribosomal proteins uS5m and mS26. These conformational changes signal completion of 5'-end rRNA processing through protection of the mature 5'-end of the 15S rRNA and stabilization of mS47. The removal of the 5' precursor together with the dissociation of Ccm1 may be catalyzed by the 5'-3' exoribonuclease Pet127. Involved in the specific removal of group I introns in mitochondrial encoded transcripts.</text>
</comment>
<dbReference type="Pfam" id="PF13812">
    <property type="entry name" value="PPR_3"/>
    <property type="match status" value="1"/>
</dbReference>
<dbReference type="AlphaFoldDB" id="A0A9P9WY42"/>
<evidence type="ECO:0000256" key="2">
    <source>
        <dbReference type="ARBA" id="ARBA00022737"/>
    </source>
</evidence>
<evidence type="ECO:0000256" key="5">
    <source>
        <dbReference type="PROSITE-ProRule" id="PRU00708"/>
    </source>
</evidence>